<accession>A0AA41QDB2</accession>
<keyword evidence="11" id="KW-1185">Reference proteome</keyword>
<dbReference type="InterPro" id="IPR002912">
    <property type="entry name" value="ACT_dom"/>
</dbReference>
<dbReference type="NCBIfam" id="TIGR01127">
    <property type="entry name" value="ilvA_1Cterm"/>
    <property type="match status" value="1"/>
</dbReference>
<reference evidence="10" key="1">
    <citation type="submission" date="2022-01" db="EMBL/GenBank/DDBJ databases">
        <title>Antribacter sp. nov., isolated from Guizhou of China.</title>
        <authorList>
            <person name="Chengliang C."/>
            <person name="Ya Z."/>
        </authorList>
    </citation>
    <scope>NUCLEOTIDE SEQUENCE</scope>
    <source>
        <strain evidence="10">KLBMP 9083</strain>
    </source>
</reference>
<dbReference type="SUPFAM" id="SSF55021">
    <property type="entry name" value="ACT-like"/>
    <property type="match status" value="1"/>
</dbReference>
<evidence type="ECO:0000256" key="2">
    <source>
        <dbReference type="ARBA" id="ARBA00001933"/>
    </source>
</evidence>
<sequence>MPRTHDSLPAVEPVPALPPVTVDDVRAAAKLLEGVITRTPVVESRALSKLTGARVVLKCENLQRAGSFKVRGAYVRLARLSEEERARGVVAASAGNHAQGVALAAGMLGIDAMVFMPQDAALPKIAATRGYGADVRLVGASVDEALVAARVEAARSGRILVHPFDHVDVVAGQGTVALEILEQVPDVRTVLVPLGGGGLVAGIAEVLAEVAPQVRVVGVQASEAAAYPESLAAGTPRAALLRPTMADGIAVGLPGQVPFTIVRNRGVEVRTVSEDQLSRALLAVLERNKLMIEPAGAAGVAALLAAAPGEFEGPVVAVLSGGNVDPLVLLRVVQHGLVAAGRYVQLKVRLVDRPGALAGLVDAIAAAGANIVHVEHTRTDVSLAVSEVWVNIQLETKGPEHCGAVVERLRGTGYEVVTN</sequence>
<evidence type="ECO:0000256" key="5">
    <source>
        <dbReference type="ARBA" id="ARBA00022898"/>
    </source>
</evidence>
<organism evidence="10 11">
    <name type="scientific">Antribacter soli</name>
    <dbReference type="NCBI Taxonomy" id="2910976"/>
    <lineage>
        <taxon>Bacteria</taxon>
        <taxon>Bacillati</taxon>
        <taxon>Actinomycetota</taxon>
        <taxon>Actinomycetes</taxon>
        <taxon>Micrococcales</taxon>
        <taxon>Promicromonosporaceae</taxon>
        <taxon>Antribacter</taxon>
    </lineage>
</organism>
<keyword evidence="5" id="KW-0663">Pyridoxal phosphate</keyword>
<dbReference type="InterPro" id="IPR005789">
    <property type="entry name" value="Thr_deHydtase_catblc"/>
</dbReference>
<comment type="catalytic activity">
    <reaction evidence="1">
        <text>L-threonine = 2-oxobutanoate + NH4(+)</text>
        <dbReference type="Rhea" id="RHEA:22108"/>
        <dbReference type="ChEBI" id="CHEBI:16763"/>
        <dbReference type="ChEBI" id="CHEBI:28938"/>
        <dbReference type="ChEBI" id="CHEBI:57926"/>
        <dbReference type="EC" id="4.3.1.19"/>
    </reaction>
</comment>
<dbReference type="Proteomes" id="UP001165405">
    <property type="component" value="Unassembled WGS sequence"/>
</dbReference>
<dbReference type="InterPro" id="IPR001926">
    <property type="entry name" value="TrpB-like_PALP"/>
</dbReference>
<dbReference type="PROSITE" id="PS51671">
    <property type="entry name" value="ACT"/>
    <property type="match status" value="1"/>
</dbReference>
<evidence type="ECO:0000313" key="10">
    <source>
        <dbReference type="EMBL" id="MCF4120054.1"/>
    </source>
</evidence>
<evidence type="ECO:0000256" key="4">
    <source>
        <dbReference type="ARBA" id="ARBA00012096"/>
    </source>
</evidence>
<comment type="similarity">
    <text evidence="3">Belongs to the serine/threonine dehydratase family.</text>
</comment>
<evidence type="ECO:0000256" key="6">
    <source>
        <dbReference type="ARBA" id="ARBA00023239"/>
    </source>
</evidence>
<gene>
    <name evidence="10" type="primary">ilvA</name>
    <name evidence="10" type="ORF">L1785_03600</name>
</gene>
<dbReference type="RefSeq" id="WP_236087768.1">
    <property type="nucleotide sequence ID" value="NZ_JAKGSG010000012.1"/>
</dbReference>
<dbReference type="Gene3D" id="3.30.70.260">
    <property type="match status" value="1"/>
</dbReference>
<evidence type="ECO:0000256" key="3">
    <source>
        <dbReference type="ARBA" id="ARBA00010869"/>
    </source>
</evidence>
<dbReference type="Pfam" id="PF01842">
    <property type="entry name" value="ACT"/>
    <property type="match status" value="1"/>
</dbReference>
<dbReference type="GO" id="GO:0009097">
    <property type="term" value="P:isoleucine biosynthetic process"/>
    <property type="evidence" value="ECO:0007669"/>
    <property type="project" value="TreeGrafter"/>
</dbReference>
<dbReference type="GO" id="GO:0006567">
    <property type="term" value="P:L-threonine catabolic process"/>
    <property type="evidence" value="ECO:0007669"/>
    <property type="project" value="InterPro"/>
</dbReference>
<name>A0AA41QDB2_9MICO</name>
<evidence type="ECO:0000256" key="1">
    <source>
        <dbReference type="ARBA" id="ARBA00001274"/>
    </source>
</evidence>
<dbReference type="InterPro" id="IPR045865">
    <property type="entry name" value="ACT-like_dom_sf"/>
</dbReference>
<keyword evidence="6 10" id="KW-0456">Lyase</keyword>
<dbReference type="EC" id="4.3.1.19" evidence="4"/>
<dbReference type="SUPFAM" id="SSF53686">
    <property type="entry name" value="Tryptophan synthase beta subunit-like PLP-dependent enzymes"/>
    <property type="match status" value="1"/>
</dbReference>
<protein>
    <recommendedName>
        <fullName evidence="4">threonine ammonia-lyase</fullName>
        <ecNumber evidence="4">4.3.1.19</ecNumber>
    </recommendedName>
    <alternativeName>
        <fullName evidence="8">Threonine deaminase</fullName>
    </alternativeName>
</protein>
<proteinExistence type="inferred from homology"/>
<evidence type="ECO:0000313" key="11">
    <source>
        <dbReference type="Proteomes" id="UP001165405"/>
    </source>
</evidence>
<dbReference type="Pfam" id="PF00291">
    <property type="entry name" value="PALP"/>
    <property type="match status" value="1"/>
</dbReference>
<comment type="caution">
    <text evidence="10">The sequence shown here is derived from an EMBL/GenBank/DDBJ whole genome shotgun (WGS) entry which is preliminary data.</text>
</comment>
<dbReference type="Gene3D" id="3.40.50.1100">
    <property type="match status" value="2"/>
</dbReference>
<dbReference type="InterPro" id="IPR050147">
    <property type="entry name" value="Ser/Thr_Dehydratase"/>
</dbReference>
<dbReference type="EMBL" id="JAKGSG010000012">
    <property type="protein sequence ID" value="MCF4120054.1"/>
    <property type="molecule type" value="Genomic_DNA"/>
</dbReference>
<dbReference type="PANTHER" id="PTHR48078">
    <property type="entry name" value="THREONINE DEHYDRATASE, MITOCHONDRIAL-RELATED"/>
    <property type="match status" value="1"/>
</dbReference>
<dbReference type="CDD" id="cd04886">
    <property type="entry name" value="ACT_ThrD-II-like"/>
    <property type="match status" value="1"/>
</dbReference>
<dbReference type="GO" id="GO:0006565">
    <property type="term" value="P:L-serine catabolic process"/>
    <property type="evidence" value="ECO:0007669"/>
    <property type="project" value="TreeGrafter"/>
</dbReference>
<comment type="function">
    <text evidence="7">Catalyzes the anaerobic formation of alpha-ketobutyrate and ammonia from threonine in a two-step reaction. The first step involved a dehydration of threonine and a production of enamine intermediates (aminocrotonate), which tautomerizes to its imine form (iminobutyrate). Both intermediates are unstable and short-lived. The second step is the nonenzymatic hydrolysis of the enamine/imine intermediates to form 2-ketobutyrate and free ammonia. In the low water environment of the cell, the second step is accelerated by RidA.</text>
</comment>
<dbReference type="GO" id="GO:0003941">
    <property type="term" value="F:L-serine ammonia-lyase activity"/>
    <property type="evidence" value="ECO:0007669"/>
    <property type="project" value="TreeGrafter"/>
</dbReference>
<dbReference type="CDD" id="cd01562">
    <property type="entry name" value="Thr-dehyd"/>
    <property type="match status" value="1"/>
</dbReference>
<dbReference type="FunFam" id="3.40.50.1100:FF:000005">
    <property type="entry name" value="Threonine dehydratase catabolic"/>
    <property type="match status" value="1"/>
</dbReference>
<comment type="cofactor">
    <cofactor evidence="2">
        <name>pyridoxal 5'-phosphate</name>
        <dbReference type="ChEBI" id="CHEBI:597326"/>
    </cofactor>
</comment>
<dbReference type="InterPro" id="IPR044561">
    <property type="entry name" value="ACT_ThrD-II-like"/>
</dbReference>
<dbReference type="GO" id="GO:0004794">
    <property type="term" value="F:threonine deaminase activity"/>
    <property type="evidence" value="ECO:0007669"/>
    <property type="project" value="UniProtKB-EC"/>
</dbReference>
<dbReference type="AlphaFoldDB" id="A0AA41QDB2"/>
<dbReference type="PANTHER" id="PTHR48078:SF6">
    <property type="entry name" value="L-THREONINE DEHYDRATASE CATABOLIC TDCB"/>
    <property type="match status" value="1"/>
</dbReference>
<evidence type="ECO:0000259" key="9">
    <source>
        <dbReference type="PROSITE" id="PS51671"/>
    </source>
</evidence>
<feature type="domain" description="ACT" evidence="9">
    <location>
        <begin position="345"/>
        <end position="419"/>
    </location>
</feature>
<evidence type="ECO:0000256" key="8">
    <source>
        <dbReference type="ARBA" id="ARBA00031427"/>
    </source>
</evidence>
<evidence type="ECO:0000256" key="7">
    <source>
        <dbReference type="ARBA" id="ARBA00025527"/>
    </source>
</evidence>
<dbReference type="InterPro" id="IPR036052">
    <property type="entry name" value="TrpB-like_PALP_sf"/>
</dbReference>